<evidence type="ECO:0000256" key="2">
    <source>
        <dbReference type="ARBA" id="ARBA00022448"/>
    </source>
</evidence>
<evidence type="ECO:0000313" key="6">
    <source>
        <dbReference type="EMBL" id="MPD00484.1"/>
    </source>
</evidence>
<evidence type="ECO:0000256" key="3">
    <source>
        <dbReference type="ARBA" id="ARBA00022692"/>
    </source>
</evidence>
<comment type="caution">
    <text evidence="6">The sequence shown here is derived from an EMBL/GenBank/DDBJ whole genome shotgun (WGS) entry which is preliminary data.</text>
</comment>
<reference evidence="6 7" key="1">
    <citation type="submission" date="2019-05" db="EMBL/GenBank/DDBJ databases">
        <title>Another draft genome of Portunus trituberculatus and its Hox gene families provides insights of decapod evolution.</title>
        <authorList>
            <person name="Jeong J.-H."/>
            <person name="Song I."/>
            <person name="Kim S."/>
            <person name="Choi T."/>
            <person name="Kim D."/>
            <person name="Ryu S."/>
            <person name="Kim W."/>
        </authorList>
    </citation>
    <scope>NUCLEOTIDE SEQUENCE [LARGE SCALE GENOMIC DNA]</scope>
    <source>
        <tissue evidence="6">Muscle</tissue>
    </source>
</reference>
<dbReference type="PANTHER" id="PTHR10283:SF82">
    <property type="entry name" value="SOLUTE CARRIER FAMILY 13 MEMBER 2"/>
    <property type="match status" value="1"/>
</dbReference>
<dbReference type="AlphaFoldDB" id="A0A5B7K1I4"/>
<keyword evidence="4" id="KW-1133">Transmembrane helix</keyword>
<protein>
    <submittedName>
        <fullName evidence="6">Solute carrier family 13 member 1</fullName>
    </submittedName>
</protein>
<dbReference type="InterPro" id="IPR031312">
    <property type="entry name" value="Na/sul_symport_CS"/>
</dbReference>
<comment type="subcellular location">
    <subcellularLocation>
        <location evidence="1">Membrane</location>
        <topology evidence="1">Multi-pass membrane protein</topology>
    </subcellularLocation>
</comment>
<dbReference type="EMBL" id="VSRR010123101">
    <property type="protein sequence ID" value="MPD00484.1"/>
    <property type="molecule type" value="Genomic_DNA"/>
</dbReference>
<dbReference type="PANTHER" id="PTHR10283">
    <property type="entry name" value="SOLUTE CARRIER FAMILY 13 MEMBER"/>
    <property type="match status" value="1"/>
</dbReference>
<dbReference type="GO" id="GO:0005886">
    <property type="term" value="C:plasma membrane"/>
    <property type="evidence" value="ECO:0007669"/>
    <property type="project" value="TreeGrafter"/>
</dbReference>
<keyword evidence="2" id="KW-0813">Transport</keyword>
<name>A0A5B7K1I4_PORTR</name>
<keyword evidence="3" id="KW-0812">Transmembrane</keyword>
<accession>A0A5B7K1I4</accession>
<evidence type="ECO:0000256" key="4">
    <source>
        <dbReference type="ARBA" id="ARBA00022989"/>
    </source>
</evidence>
<organism evidence="6 7">
    <name type="scientific">Portunus trituberculatus</name>
    <name type="common">Swimming crab</name>
    <name type="synonym">Neptunus trituberculatus</name>
    <dbReference type="NCBI Taxonomy" id="210409"/>
    <lineage>
        <taxon>Eukaryota</taxon>
        <taxon>Metazoa</taxon>
        <taxon>Ecdysozoa</taxon>
        <taxon>Arthropoda</taxon>
        <taxon>Crustacea</taxon>
        <taxon>Multicrustacea</taxon>
        <taxon>Malacostraca</taxon>
        <taxon>Eumalacostraca</taxon>
        <taxon>Eucarida</taxon>
        <taxon>Decapoda</taxon>
        <taxon>Pleocyemata</taxon>
        <taxon>Brachyura</taxon>
        <taxon>Eubrachyura</taxon>
        <taxon>Portunoidea</taxon>
        <taxon>Portunidae</taxon>
        <taxon>Portuninae</taxon>
        <taxon>Portunus</taxon>
    </lineage>
</organism>
<evidence type="ECO:0000313" key="7">
    <source>
        <dbReference type="Proteomes" id="UP000324222"/>
    </source>
</evidence>
<keyword evidence="7" id="KW-1185">Reference proteome</keyword>
<proteinExistence type="predicted"/>
<dbReference type="GO" id="GO:0022857">
    <property type="term" value="F:transmembrane transporter activity"/>
    <property type="evidence" value="ECO:0007669"/>
    <property type="project" value="TreeGrafter"/>
</dbReference>
<sequence>MLPAAVCCSYAFMLPVATPPNAIVFSVANMKSSEMVGGGGDGGVEEVIEVVVVVVRGW</sequence>
<dbReference type="Proteomes" id="UP000324222">
    <property type="component" value="Unassembled WGS sequence"/>
</dbReference>
<keyword evidence="5" id="KW-0472">Membrane</keyword>
<evidence type="ECO:0000256" key="1">
    <source>
        <dbReference type="ARBA" id="ARBA00004141"/>
    </source>
</evidence>
<evidence type="ECO:0000256" key="5">
    <source>
        <dbReference type="ARBA" id="ARBA00023136"/>
    </source>
</evidence>
<dbReference type="PROSITE" id="PS01271">
    <property type="entry name" value="NA_SULFATE"/>
    <property type="match status" value="1"/>
</dbReference>
<gene>
    <name evidence="6" type="primary">Slc13a1</name>
    <name evidence="6" type="ORF">E2C01_095957</name>
</gene>